<sequence>MLLDLILLLLILQCCLGEPYLVSLKLEKTFESFYAYDTKFPPTERVRDLITNTYSFDDFNAFSGNFPKNIIERLEKCEFVAEISPDAKFKVAVIKSQPNAPKHLARVNRRTPMKKEKKGEKKKKYPYIYDSAFSGQNVNVYVIDSGIQHEHPEFTGRARMGKDFTGEGGDDLLDHGSYVAGIIGSATYGISKSCNLINVKVVDKNDQADASTIIAAIEFIVKHHKKGNNKGVVNLSIGVDANRLINRAVKVAKRMGLVVVAAAGNDNVDACTKSPAGSPHAITVGAINDVDDSIASFSNWGKCVDFFAIGTNVASVNPKDDTTPEIKKGTSMSAPVVTGLVANLLSKGIDPGSVKHHLLSIAIKGKIPDSRDFDKGTRNIIAHSGIFLNDLPKYIPVHPSL</sequence>
<feature type="active site" description="Charge relay system" evidence="5">
    <location>
        <position position="331"/>
    </location>
</feature>
<accession>G3ARC6</accession>
<dbReference type="SUPFAM" id="SSF52743">
    <property type="entry name" value="Subtilisin-like"/>
    <property type="match status" value="1"/>
</dbReference>
<evidence type="ECO:0000256" key="6">
    <source>
        <dbReference type="RuleBase" id="RU003355"/>
    </source>
</evidence>
<gene>
    <name evidence="9" type="ORF">SPAPADRAFT_51715</name>
</gene>
<dbReference type="InterPro" id="IPR050131">
    <property type="entry name" value="Peptidase_S8_subtilisin-like"/>
</dbReference>
<dbReference type="OrthoDB" id="206201at2759"/>
<dbReference type="RefSeq" id="XP_007376511.1">
    <property type="nucleotide sequence ID" value="XM_007376449.1"/>
</dbReference>
<keyword evidence="3 5" id="KW-0378">Hydrolase</keyword>
<dbReference type="FunFam" id="3.40.50.200:FF:000007">
    <property type="entry name" value="Subtilisin-like serine protease"/>
    <property type="match status" value="1"/>
</dbReference>
<evidence type="ECO:0000256" key="7">
    <source>
        <dbReference type="SAM" id="SignalP"/>
    </source>
</evidence>
<dbReference type="PANTHER" id="PTHR43806:SF13">
    <property type="entry name" value="SUBTILASE-TYPE PROTEINASE RRT12"/>
    <property type="match status" value="1"/>
</dbReference>
<dbReference type="CDD" id="cd04077">
    <property type="entry name" value="Peptidases_S8_PCSK9_ProteinaseK_like"/>
    <property type="match status" value="1"/>
</dbReference>
<dbReference type="Proteomes" id="UP000000709">
    <property type="component" value="Unassembled WGS sequence"/>
</dbReference>
<reference evidence="9 10" key="1">
    <citation type="journal article" date="2011" name="Proc. Natl. Acad. Sci. U.S.A.">
        <title>Comparative genomics of xylose-fermenting fungi for enhanced biofuel production.</title>
        <authorList>
            <person name="Wohlbach D.J."/>
            <person name="Kuo A."/>
            <person name="Sato T.K."/>
            <person name="Potts K.M."/>
            <person name="Salamov A.A."/>
            <person name="LaButti K.M."/>
            <person name="Sun H."/>
            <person name="Clum A."/>
            <person name="Pangilinan J.L."/>
            <person name="Lindquist E.A."/>
            <person name="Lucas S."/>
            <person name="Lapidus A."/>
            <person name="Jin M."/>
            <person name="Gunawan C."/>
            <person name="Balan V."/>
            <person name="Dale B.E."/>
            <person name="Jeffries T.W."/>
            <person name="Zinkel R."/>
            <person name="Barry K.W."/>
            <person name="Grigoriev I.V."/>
            <person name="Gasch A.P."/>
        </authorList>
    </citation>
    <scope>NUCLEOTIDE SEQUENCE [LARGE SCALE GENOMIC DNA]</scope>
    <source>
        <strain evidence="10">NRRL Y-27907 / 11-Y1</strain>
    </source>
</reference>
<dbReference type="InterPro" id="IPR022398">
    <property type="entry name" value="Peptidase_S8_His-AS"/>
</dbReference>
<feature type="signal peptide" evidence="7">
    <location>
        <begin position="1"/>
        <end position="17"/>
    </location>
</feature>
<comment type="similarity">
    <text evidence="1 5 6">Belongs to the peptidase S8 family.</text>
</comment>
<dbReference type="GO" id="GO:0004252">
    <property type="term" value="F:serine-type endopeptidase activity"/>
    <property type="evidence" value="ECO:0007669"/>
    <property type="project" value="UniProtKB-UniRule"/>
</dbReference>
<dbReference type="eggNOG" id="KOG1153">
    <property type="taxonomic scope" value="Eukaryota"/>
</dbReference>
<evidence type="ECO:0000256" key="2">
    <source>
        <dbReference type="ARBA" id="ARBA00022670"/>
    </source>
</evidence>
<evidence type="ECO:0000313" key="10">
    <source>
        <dbReference type="Proteomes" id="UP000000709"/>
    </source>
</evidence>
<evidence type="ECO:0000256" key="5">
    <source>
        <dbReference type="PROSITE-ProRule" id="PRU01240"/>
    </source>
</evidence>
<dbReference type="OMA" id="FASHSAW"/>
<dbReference type="Gene3D" id="3.40.50.200">
    <property type="entry name" value="Peptidase S8/S53 domain"/>
    <property type="match status" value="1"/>
</dbReference>
<evidence type="ECO:0000259" key="8">
    <source>
        <dbReference type="Pfam" id="PF00082"/>
    </source>
</evidence>
<dbReference type="InParanoid" id="G3ARC6"/>
<dbReference type="HOGENOM" id="CLU_011263_1_0_1"/>
<evidence type="ECO:0000256" key="3">
    <source>
        <dbReference type="ARBA" id="ARBA00022801"/>
    </source>
</evidence>
<dbReference type="GO" id="GO:0006508">
    <property type="term" value="P:proteolysis"/>
    <property type="evidence" value="ECO:0007669"/>
    <property type="project" value="UniProtKB-KW"/>
</dbReference>
<dbReference type="PRINTS" id="PR00723">
    <property type="entry name" value="SUBTILISIN"/>
</dbReference>
<dbReference type="KEGG" id="spaa:SPAPADRAFT_51715"/>
<dbReference type="FunCoup" id="G3ARC6">
    <property type="interactions" value="20"/>
</dbReference>
<feature type="domain" description="Peptidase S8/S53" evidence="8">
    <location>
        <begin position="135"/>
        <end position="362"/>
    </location>
</feature>
<name>G3ARC6_SPAPN</name>
<evidence type="ECO:0000313" key="9">
    <source>
        <dbReference type="EMBL" id="EGW31733.1"/>
    </source>
</evidence>
<feature type="active site" description="Charge relay system" evidence="5">
    <location>
        <position position="144"/>
    </location>
</feature>
<dbReference type="InterPro" id="IPR023828">
    <property type="entry name" value="Peptidase_S8_Ser-AS"/>
</dbReference>
<dbReference type="PANTHER" id="PTHR43806">
    <property type="entry name" value="PEPTIDASE S8"/>
    <property type="match status" value="1"/>
</dbReference>
<evidence type="ECO:0000256" key="1">
    <source>
        <dbReference type="ARBA" id="ARBA00011073"/>
    </source>
</evidence>
<dbReference type="InterPro" id="IPR015500">
    <property type="entry name" value="Peptidase_S8_subtilisin-rel"/>
</dbReference>
<dbReference type="PROSITE" id="PS51892">
    <property type="entry name" value="SUBTILASE"/>
    <property type="match status" value="1"/>
</dbReference>
<dbReference type="PROSITE" id="PS00136">
    <property type="entry name" value="SUBTILASE_ASP"/>
    <property type="match status" value="1"/>
</dbReference>
<proteinExistence type="inferred from homology"/>
<organism evidence="10">
    <name type="scientific">Spathaspora passalidarum (strain NRRL Y-27907 / 11-Y1)</name>
    <dbReference type="NCBI Taxonomy" id="619300"/>
    <lineage>
        <taxon>Eukaryota</taxon>
        <taxon>Fungi</taxon>
        <taxon>Dikarya</taxon>
        <taxon>Ascomycota</taxon>
        <taxon>Saccharomycotina</taxon>
        <taxon>Pichiomycetes</taxon>
        <taxon>Debaryomycetaceae</taxon>
        <taxon>Spathaspora</taxon>
    </lineage>
</organism>
<dbReference type="EMBL" id="GL996503">
    <property type="protein sequence ID" value="EGW31733.1"/>
    <property type="molecule type" value="Genomic_DNA"/>
</dbReference>
<protein>
    <recommendedName>
        <fullName evidence="8">Peptidase S8/S53 domain-containing protein</fullName>
    </recommendedName>
</protein>
<keyword evidence="2 5" id="KW-0645">Protease</keyword>
<dbReference type="PROSITE" id="PS00137">
    <property type="entry name" value="SUBTILASE_HIS"/>
    <property type="match status" value="1"/>
</dbReference>
<dbReference type="InterPro" id="IPR023827">
    <property type="entry name" value="Peptidase_S8_Asp-AS"/>
</dbReference>
<evidence type="ECO:0000256" key="4">
    <source>
        <dbReference type="ARBA" id="ARBA00022825"/>
    </source>
</evidence>
<dbReference type="Pfam" id="PF00082">
    <property type="entry name" value="Peptidase_S8"/>
    <property type="match status" value="1"/>
</dbReference>
<dbReference type="InterPro" id="IPR034193">
    <property type="entry name" value="PCSK9_ProteinaseK-like"/>
</dbReference>
<feature type="active site" description="Charge relay system" evidence="5">
    <location>
        <position position="175"/>
    </location>
</feature>
<keyword evidence="10" id="KW-1185">Reference proteome</keyword>
<dbReference type="InterPro" id="IPR000209">
    <property type="entry name" value="Peptidase_S8/S53_dom"/>
</dbReference>
<keyword evidence="7" id="KW-0732">Signal</keyword>
<dbReference type="AlphaFoldDB" id="G3ARC6"/>
<feature type="chain" id="PRO_5003442324" description="Peptidase S8/S53 domain-containing protein" evidence="7">
    <location>
        <begin position="18"/>
        <end position="401"/>
    </location>
</feature>
<dbReference type="GeneID" id="18871584"/>
<keyword evidence="4 5" id="KW-0720">Serine protease</keyword>
<dbReference type="PROSITE" id="PS00138">
    <property type="entry name" value="SUBTILASE_SER"/>
    <property type="match status" value="1"/>
</dbReference>
<dbReference type="InterPro" id="IPR036852">
    <property type="entry name" value="Peptidase_S8/S53_dom_sf"/>
</dbReference>